<dbReference type="InterPro" id="IPR017871">
    <property type="entry name" value="ABC_transporter-like_CS"/>
</dbReference>
<name>A0ABX6TM20_9SPHI</name>
<dbReference type="InterPro" id="IPR003593">
    <property type="entry name" value="AAA+_ATPase"/>
</dbReference>
<dbReference type="InterPro" id="IPR003439">
    <property type="entry name" value="ABC_transporter-like_ATP-bd"/>
</dbReference>
<keyword evidence="1" id="KW-0813">Transport</keyword>
<reference evidence="5 6" key="1">
    <citation type="submission" date="2020-09" db="EMBL/GenBank/DDBJ databases">
        <title>Pedobacter sp. SW-16 isolated from soil near Yeocheon.</title>
        <authorList>
            <person name="Im H.S."/>
            <person name="Joung Y."/>
            <person name="Lee S.-S."/>
        </authorList>
    </citation>
    <scope>NUCLEOTIDE SEQUENCE [LARGE SCALE GENOMIC DNA]</scope>
    <source>
        <strain evidence="5 6">SW-16</strain>
    </source>
</reference>
<gene>
    <name evidence="5" type="ORF">H9N25_09150</name>
</gene>
<dbReference type="Gene3D" id="3.40.50.300">
    <property type="entry name" value="P-loop containing nucleotide triphosphate hydrolases"/>
    <property type="match status" value="1"/>
</dbReference>
<dbReference type="RefSeq" id="WP_190328675.1">
    <property type="nucleotide sequence ID" value="NZ_CP061171.1"/>
</dbReference>
<protein>
    <submittedName>
        <fullName evidence="5">ABC transporter ATP-binding protein</fullName>
    </submittedName>
</protein>
<organism evidence="5 6">
    <name type="scientific">Pedobacter riviphilus</name>
    <dbReference type="NCBI Taxonomy" id="2766984"/>
    <lineage>
        <taxon>Bacteria</taxon>
        <taxon>Pseudomonadati</taxon>
        <taxon>Bacteroidota</taxon>
        <taxon>Sphingobacteriia</taxon>
        <taxon>Sphingobacteriales</taxon>
        <taxon>Sphingobacteriaceae</taxon>
        <taxon>Pedobacter</taxon>
    </lineage>
</organism>
<dbReference type="InterPro" id="IPR027417">
    <property type="entry name" value="P-loop_NTPase"/>
</dbReference>
<dbReference type="GO" id="GO:0005524">
    <property type="term" value="F:ATP binding"/>
    <property type="evidence" value="ECO:0007669"/>
    <property type="project" value="UniProtKB-KW"/>
</dbReference>
<keyword evidence="3 5" id="KW-0067">ATP-binding</keyword>
<dbReference type="SMART" id="SM00382">
    <property type="entry name" value="AAA"/>
    <property type="match status" value="1"/>
</dbReference>
<dbReference type="Pfam" id="PF00005">
    <property type="entry name" value="ABC_tran"/>
    <property type="match status" value="1"/>
</dbReference>
<dbReference type="InterPro" id="IPR051782">
    <property type="entry name" value="ABC_Transporter_VariousFunc"/>
</dbReference>
<sequence length="231" mass="25394">MLEAIGLTKKYQDHVALNNLNLKVEAGEVFCLLGQNGAGKTTTINLFLGFTAASSGEARVNDILVSPNNEQTKQFLAYIPEVVMLYGHLSSIENLDFFSRIAGYTYKINELEAFLLQAGLQPDAFHKRLGNYSKGMRQKVGIAIAVAKNAKVILMDEPTSGLDPKATNEFSEIVRQLSQDGRSVFMATHDLFNAVNVGSRIGIMRQGTLVYTLDAKDISAVDLQKLYLETI</sequence>
<dbReference type="PROSITE" id="PS00211">
    <property type="entry name" value="ABC_TRANSPORTER_1"/>
    <property type="match status" value="1"/>
</dbReference>
<proteinExistence type="predicted"/>
<evidence type="ECO:0000313" key="6">
    <source>
        <dbReference type="Proteomes" id="UP000516439"/>
    </source>
</evidence>
<dbReference type="PANTHER" id="PTHR42939">
    <property type="entry name" value="ABC TRANSPORTER ATP-BINDING PROTEIN ALBC-RELATED"/>
    <property type="match status" value="1"/>
</dbReference>
<evidence type="ECO:0000256" key="1">
    <source>
        <dbReference type="ARBA" id="ARBA00022448"/>
    </source>
</evidence>
<evidence type="ECO:0000256" key="2">
    <source>
        <dbReference type="ARBA" id="ARBA00022741"/>
    </source>
</evidence>
<feature type="domain" description="ABC transporter" evidence="4">
    <location>
        <begin position="2"/>
        <end position="231"/>
    </location>
</feature>
<dbReference type="PANTHER" id="PTHR42939:SF1">
    <property type="entry name" value="ABC TRANSPORTER ATP-BINDING PROTEIN ALBC-RELATED"/>
    <property type="match status" value="1"/>
</dbReference>
<dbReference type="PROSITE" id="PS50893">
    <property type="entry name" value="ABC_TRANSPORTER_2"/>
    <property type="match status" value="1"/>
</dbReference>
<dbReference type="EMBL" id="CP061171">
    <property type="protein sequence ID" value="QNR86536.1"/>
    <property type="molecule type" value="Genomic_DNA"/>
</dbReference>
<evidence type="ECO:0000256" key="3">
    <source>
        <dbReference type="ARBA" id="ARBA00022840"/>
    </source>
</evidence>
<keyword evidence="6" id="KW-1185">Reference proteome</keyword>
<accession>A0ABX6TM20</accession>
<keyword evidence="2" id="KW-0547">Nucleotide-binding</keyword>
<dbReference type="SUPFAM" id="SSF52540">
    <property type="entry name" value="P-loop containing nucleoside triphosphate hydrolases"/>
    <property type="match status" value="1"/>
</dbReference>
<evidence type="ECO:0000313" key="5">
    <source>
        <dbReference type="EMBL" id="QNR86536.1"/>
    </source>
</evidence>
<dbReference type="Proteomes" id="UP000516439">
    <property type="component" value="Chromosome"/>
</dbReference>
<evidence type="ECO:0000259" key="4">
    <source>
        <dbReference type="PROSITE" id="PS50893"/>
    </source>
</evidence>
<dbReference type="CDD" id="cd03230">
    <property type="entry name" value="ABC_DR_subfamily_A"/>
    <property type="match status" value="1"/>
</dbReference>